<proteinExistence type="predicted"/>
<sequence>MIHTVTVTTSRSLSSFPTSQPILRLALLEYHCPFSTPLTSNRVYCAATTLQAQSLRAVHWPAIRISRSWKKKKC</sequence>
<name>A0A0C9ZM19_9AGAM</name>
<dbReference type="EMBL" id="KN835382">
    <property type="protein sequence ID" value="KIK38625.1"/>
    <property type="molecule type" value="Genomic_DNA"/>
</dbReference>
<dbReference type="HOGENOM" id="CLU_2694743_0_0_1"/>
<accession>A0A0C9ZM19</accession>
<reference evidence="2" key="2">
    <citation type="submission" date="2015-01" db="EMBL/GenBank/DDBJ databases">
        <title>Evolutionary Origins and Diversification of the Mycorrhizal Mutualists.</title>
        <authorList>
            <consortium name="DOE Joint Genome Institute"/>
            <consortium name="Mycorrhizal Genomics Consortium"/>
            <person name="Kohler A."/>
            <person name="Kuo A."/>
            <person name="Nagy L.G."/>
            <person name="Floudas D."/>
            <person name="Copeland A."/>
            <person name="Barry K.W."/>
            <person name="Cichocki N."/>
            <person name="Veneault-Fourrey C."/>
            <person name="LaButti K."/>
            <person name="Lindquist E.A."/>
            <person name="Lipzen A."/>
            <person name="Lundell T."/>
            <person name="Morin E."/>
            <person name="Murat C."/>
            <person name="Riley R."/>
            <person name="Ohm R."/>
            <person name="Sun H."/>
            <person name="Tunlid A."/>
            <person name="Henrissat B."/>
            <person name="Grigoriev I.V."/>
            <person name="Hibbett D.S."/>
            <person name="Martin F."/>
        </authorList>
    </citation>
    <scope>NUCLEOTIDE SEQUENCE [LARGE SCALE GENOMIC DNA]</scope>
    <source>
        <strain evidence="2">UH-Slu-Lm8-n1</strain>
    </source>
</reference>
<feature type="non-terminal residue" evidence="1">
    <location>
        <position position="1"/>
    </location>
</feature>
<keyword evidence="2" id="KW-1185">Reference proteome</keyword>
<dbReference type="Proteomes" id="UP000054485">
    <property type="component" value="Unassembled WGS sequence"/>
</dbReference>
<gene>
    <name evidence="1" type="ORF">CY34DRAFT_809143</name>
</gene>
<evidence type="ECO:0000313" key="2">
    <source>
        <dbReference type="Proteomes" id="UP000054485"/>
    </source>
</evidence>
<protein>
    <submittedName>
        <fullName evidence="1">Uncharacterized protein</fullName>
    </submittedName>
</protein>
<dbReference type="AlphaFoldDB" id="A0A0C9ZM19"/>
<evidence type="ECO:0000313" key="1">
    <source>
        <dbReference type="EMBL" id="KIK38625.1"/>
    </source>
</evidence>
<reference evidence="1 2" key="1">
    <citation type="submission" date="2014-04" db="EMBL/GenBank/DDBJ databases">
        <authorList>
            <consortium name="DOE Joint Genome Institute"/>
            <person name="Kuo A."/>
            <person name="Ruytinx J."/>
            <person name="Rineau F."/>
            <person name="Colpaert J."/>
            <person name="Kohler A."/>
            <person name="Nagy L.G."/>
            <person name="Floudas D."/>
            <person name="Copeland A."/>
            <person name="Barry K.W."/>
            <person name="Cichocki N."/>
            <person name="Veneault-Fourrey C."/>
            <person name="LaButti K."/>
            <person name="Lindquist E.A."/>
            <person name="Lipzen A."/>
            <person name="Lundell T."/>
            <person name="Morin E."/>
            <person name="Murat C."/>
            <person name="Sun H."/>
            <person name="Tunlid A."/>
            <person name="Henrissat B."/>
            <person name="Grigoriev I.V."/>
            <person name="Hibbett D.S."/>
            <person name="Martin F."/>
            <person name="Nordberg H.P."/>
            <person name="Cantor M.N."/>
            <person name="Hua S.X."/>
        </authorList>
    </citation>
    <scope>NUCLEOTIDE SEQUENCE [LARGE SCALE GENOMIC DNA]</scope>
    <source>
        <strain evidence="1 2">UH-Slu-Lm8-n1</strain>
    </source>
</reference>
<dbReference type="InParanoid" id="A0A0C9ZM19"/>
<organism evidence="1 2">
    <name type="scientific">Suillus luteus UH-Slu-Lm8-n1</name>
    <dbReference type="NCBI Taxonomy" id="930992"/>
    <lineage>
        <taxon>Eukaryota</taxon>
        <taxon>Fungi</taxon>
        <taxon>Dikarya</taxon>
        <taxon>Basidiomycota</taxon>
        <taxon>Agaricomycotina</taxon>
        <taxon>Agaricomycetes</taxon>
        <taxon>Agaricomycetidae</taxon>
        <taxon>Boletales</taxon>
        <taxon>Suillineae</taxon>
        <taxon>Suillaceae</taxon>
        <taxon>Suillus</taxon>
    </lineage>
</organism>